<keyword evidence="1" id="KW-0472">Membrane</keyword>
<dbReference type="InterPro" id="IPR011701">
    <property type="entry name" value="MFS"/>
</dbReference>
<keyword evidence="1" id="KW-0812">Transmembrane</keyword>
<dbReference type="InterPro" id="IPR020846">
    <property type="entry name" value="MFS_dom"/>
</dbReference>
<feature type="transmembrane region" description="Helical" evidence="1">
    <location>
        <begin position="99"/>
        <end position="122"/>
    </location>
</feature>
<feature type="transmembrane region" description="Helical" evidence="1">
    <location>
        <begin position="265"/>
        <end position="285"/>
    </location>
</feature>
<feature type="transmembrane region" description="Helical" evidence="1">
    <location>
        <begin position="7"/>
        <end position="24"/>
    </location>
</feature>
<evidence type="ECO:0000313" key="3">
    <source>
        <dbReference type="EMBL" id="MUN29611.1"/>
    </source>
</evidence>
<dbReference type="OrthoDB" id="34376at2157"/>
<feature type="transmembrane region" description="Helical" evidence="1">
    <location>
        <begin position="291"/>
        <end position="314"/>
    </location>
</feature>
<feature type="transmembrane region" description="Helical" evidence="1">
    <location>
        <begin position="234"/>
        <end position="253"/>
    </location>
</feature>
<dbReference type="Gene3D" id="1.20.1250.20">
    <property type="entry name" value="MFS general substrate transporter like domains"/>
    <property type="match status" value="2"/>
</dbReference>
<evidence type="ECO:0000256" key="1">
    <source>
        <dbReference type="SAM" id="Phobius"/>
    </source>
</evidence>
<feature type="transmembrane region" description="Helical" evidence="1">
    <location>
        <begin position="326"/>
        <end position="352"/>
    </location>
</feature>
<protein>
    <submittedName>
        <fullName evidence="3">MFS transporter</fullName>
    </submittedName>
</protein>
<feature type="transmembrane region" description="Helical" evidence="1">
    <location>
        <begin position="161"/>
        <end position="182"/>
    </location>
</feature>
<feature type="transmembrane region" description="Helical" evidence="1">
    <location>
        <begin position="134"/>
        <end position="155"/>
    </location>
</feature>
<evidence type="ECO:0000259" key="2">
    <source>
        <dbReference type="PROSITE" id="PS50850"/>
    </source>
</evidence>
<accession>A0A6A9QQZ5</accession>
<dbReference type="Proteomes" id="UP000470772">
    <property type="component" value="Unassembled WGS sequence"/>
</dbReference>
<feature type="transmembrane region" description="Helical" evidence="1">
    <location>
        <begin position="203"/>
        <end position="228"/>
    </location>
</feature>
<feature type="domain" description="Major facilitator superfamily (MFS) profile" evidence="2">
    <location>
        <begin position="165"/>
        <end position="392"/>
    </location>
</feature>
<dbReference type="InterPro" id="IPR036259">
    <property type="entry name" value="MFS_trans_sf"/>
</dbReference>
<name>A0A6A9QQZ5_SULME</name>
<dbReference type="PROSITE" id="PS50850">
    <property type="entry name" value="MFS"/>
    <property type="match status" value="1"/>
</dbReference>
<keyword evidence="4" id="KW-1185">Reference proteome</keyword>
<feature type="transmembrane region" description="Helical" evidence="1">
    <location>
        <begin position="76"/>
        <end position="93"/>
    </location>
</feature>
<organism evidence="3 4">
    <name type="scientific">Sulfuracidifex metallicus DSM 6482 = JCM 9184</name>
    <dbReference type="NCBI Taxonomy" id="523847"/>
    <lineage>
        <taxon>Archaea</taxon>
        <taxon>Thermoproteota</taxon>
        <taxon>Thermoprotei</taxon>
        <taxon>Sulfolobales</taxon>
        <taxon>Sulfolobaceae</taxon>
        <taxon>Sulfuracidifex</taxon>
    </lineage>
</organism>
<dbReference type="PANTHER" id="PTHR23531:SF1">
    <property type="entry name" value="QUINOLENE RESISTANCE PROTEIN NORA"/>
    <property type="match status" value="1"/>
</dbReference>
<feature type="transmembrane region" description="Helical" evidence="1">
    <location>
        <begin position="358"/>
        <end position="377"/>
    </location>
</feature>
<dbReference type="PANTHER" id="PTHR23531">
    <property type="entry name" value="QUINOLENE RESISTANCE PROTEIN NORA"/>
    <property type="match status" value="1"/>
</dbReference>
<reference evidence="3 4" key="1">
    <citation type="submission" date="2019-10" db="EMBL/GenBank/DDBJ databases">
        <title>Sequencing and Assembly of Multiple Reported Metal-Biooxidizing Members of the Extremely Thermoacidophilic Archaeal Family Sulfolobaceae.</title>
        <authorList>
            <person name="Counts J.A."/>
            <person name="Kelly R.M."/>
        </authorList>
    </citation>
    <scope>NUCLEOTIDE SEQUENCE [LARGE SCALE GENOMIC DNA]</scope>
    <source>
        <strain evidence="3 4">DSM 6482</strain>
    </source>
</reference>
<dbReference type="Pfam" id="PF07690">
    <property type="entry name" value="MFS_1"/>
    <property type="match status" value="1"/>
</dbReference>
<dbReference type="InterPro" id="IPR052714">
    <property type="entry name" value="MFS_Exporter"/>
</dbReference>
<feature type="transmembrane region" description="Helical" evidence="1">
    <location>
        <begin position="44"/>
        <end position="64"/>
    </location>
</feature>
<dbReference type="RefSeq" id="WP_054839118.1">
    <property type="nucleotide sequence ID" value="NZ_WGGD01000005.1"/>
</dbReference>
<dbReference type="AlphaFoldDB" id="A0A6A9QQZ5"/>
<dbReference type="SUPFAM" id="SSF103473">
    <property type="entry name" value="MFS general substrate transporter"/>
    <property type="match status" value="1"/>
</dbReference>
<dbReference type="GO" id="GO:0022857">
    <property type="term" value="F:transmembrane transporter activity"/>
    <property type="evidence" value="ECO:0007669"/>
    <property type="project" value="InterPro"/>
</dbReference>
<gene>
    <name evidence="3" type="ORF">GC250_09215</name>
</gene>
<dbReference type="EMBL" id="WGGD01000005">
    <property type="protein sequence ID" value="MUN29611.1"/>
    <property type="molecule type" value="Genomic_DNA"/>
</dbReference>
<evidence type="ECO:0000313" key="4">
    <source>
        <dbReference type="Proteomes" id="UP000470772"/>
    </source>
</evidence>
<sequence length="392" mass="43887">MKKSIPLIPAIIIVGITFALRASNNMVITTLPLIARYDFHFSSILIGLVSSLAAIFAFMSSGFVNSRLNSRLRKKFFVGFAILYAIVFPLFYFSNPYNVWLLASFLGFAMGLVMPNIMTYAGMAEDQRTRERMLSLYTLALSTSLILGPFIESVVLLKVNLFQAFLVFSIFAAIVAAFSFTVKFPQDSKFQRVNVNVWRRTGFKLSIALNLMYAIPFGMLTTFGGIFAVESFKASYSLATALFGLFFATSFLGRLLLTINPPKNIWTPIWISGSLTIIGLLMVFLSPNLMFYIIALFILGIPHGLTYPVSLISLSRSFSIEERNVANSYFSAIMMGLSSFIPVIISSVVNFFGIRDSFALLLPVSVAFFVIVVWIYFNERSQAKERKQVITR</sequence>
<proteinExistence type="predicted"/>
<keyword evidence="1" id="KW-1133">Transmembrane helix</keyword>
<comment type="caution">
    <text evidence="3">The sequence shown here is derived from an EMBL/GenBank/DDBJ whole genome shotgun (WGS) entry which is preliminary data.</text>
</comment>